<reference evidence="4" key="1">
    <citation type="submission" date="2013-10" db="EMBL/GenBank/DDBJ databases">
        <title>Genome sequencing of Onchocerca volvulus.</title>
        <authorList>
            <person name="Cotton J."/>
            <person name="Tsai J."/>
            <person name="Stanley E."/>
            <person name="Tracey A."/>
            <person name="Holroyd N."/>
            <person name="Lustigman S."/>
            <person name="Berriman M."/>
        </authorList>
    </citation>
    <scope>NUCLEOTIDE SEQUENCE</scope>
</reference>
<feature type="compositionally biased region" description="Low complexity" evidence="2">
    <location>
        <begin position="216"/>
        <end position="226"/>
    </location>
</feature>
<accession>A0A2K6VE78</accession>
<reference evidence="3" key="2">
    <citation type="submission" date="2018-02" db="UniProtKB">
        <authorList>
            <consortium name="EnsemblMetazoa"/>
        </authorList>
    </citation>
    <scope>IDENTIFICATION</scope>
</reference>
<evidence type="ECO:0000313" key="3">
    <source>
        <dbReference type="EnsemblMetazoa" id="OVOC103.2"/>
    </source>
</evidence>
<evidence type="ECO:0000313" key="4">
    <source>
        <dbReference type="Proteomes" id="UP000024404"/>
    </source>
</evidence>
<feature type="region of interest" description="Disordered" evidence="2">
    <location>
        <begin position="216"/>
        <end position="248"/>
    </location>
</feature>
<protein>
    <submittedName>
        <fullName evidence="3">Uncharacterized protein</fullName>
    </submittedName>
</protein>
<organism evidence="3 4">
    <name type="scientific">Onchocerca volvulus</name>
    <dbReference type="NCBI Taxonomy" id="6282"/>
    <lineage>
        <taxon>Eukaryota</taxon>
        <taxon>Metazoa</taxon>
        <taxon>Ecdysozoa</taxon>
        <taxon>Nematoda</taxon>
        <taxon>Chromadorea</taxon>
        <taxon>Rhabditida</taxon>
        <taxon>Spirurina</taxon>
        <taxon>Spiruromorpha</taxon>
        <taxon>Filarioidea</taxon>
        <taxon>Onchocercidae</taxon>
        <taxon>Onchocerca</taxon>
    </lineage>
</organism>
<keyword evidence="1" id="KW-0175">Coiled coil</keyword>
<feature type="compositionally biased region" description="Polar residues" evidence="2">
    <location>
        <begin position="237"/>
        <end position="248"/>
    </location>
</feature>
<evidence type="ECO:0000256" key="1">
    <source>
        <dbReference type="SAM" id="Coils"/>
    </source>
</evidence>
<dbReference type="EnsemblMetazoa" id="OVOC103.1">
    <property type="protein sequence ID" value="OVOC103.1"/>
    <property type="gene ID" value="WBGene00236912"/>
</dbReference>
<dbReference type="EnsemblMetazoa" id="OVOC103.2">
    <property type="protein sequence ID" value="OVOC103.2"/>
    <property type="gene ID" value="WBGene00236912"/>
</dbReference>
<dbReference type="Proteomes" id="UP000024404">
    <property type="component" value="Unassembled WGS sequence"/>
</dbReference>
<name>A0A2K6VE78_ONCVO</name>
<proteinExistence type="predicted"/>
<dbReference type="EMBL" id="CMVM020000018">
    <property type="status" value="NOT_ANNOTATED_CDS"/>
    <property type="molecule type" value="Genomic_DNA"/>
</dbReference>
<feature type="coiled-coil region" evidence="1">
    <location>
        <begin position="5"/>
        <end position="32"/>
    </location>
</feature>
<keyword evidence="4" id="KW-1185">Reference proteome</keyword>
<sequence>MNALLRDAVNTVEEARKSIDRQNEVNKAIETELSCFNNDVNREFNELCNRICKIRKDFKHRIEFFENMCKHYTDNLSHRINAFSLNETEVWQKLNKLEWNLIFLQCVGRSFIEASTSYLSEIHFDNIEETFHKTIKNLTGIDNILADNYNASLSPFTEVLQLVYNSVQNLRRLPCTLDGTMVGENMDQNNLLDEANKLLKMCANIQQKIMNVESTSKIGSSASSGTEAVLSEDDRIISTSDLNSNEEQ</sequence>
<dbReference type="AlphaFoldDB" id="A0A2K6VE78"/>
<evidence type="ECO:0000256" key="2">
    <source>
        <dbReference type="SAM" id="MobiDB-lite"/>
    </source>
</evidence>